<gene>
    <name evidence="1" type="ORF">GCM10008025_00400</name>
</gene>
<dbReference type="Proteomes" id="UP000613512">
    <property type="component" value="Unassembled WGS sequence"/>
</dbReference>
<name>A0A916RK34_9BACI</name>
<dbReference type="AlphaFoldDB" id="A0A916RK34"/>
<accession>A0A916RK34</accession>
<dbReference type="EMBL" id="BMEY01000001">
    <property type="protein sequence ID" value="GGA60304.1"/>
    <property type="molecule type" value="Genomic_DNA"/>
</dbReference>
<organism evidence="1 2">
    <name type="scientific">Ornithinibacillus halotolerans</name>
    <dbReference type="NCBI Taxonomy" id="1274357"/>
    <lineage>
        <taxon>Bacteria</taxon>
        <taxon>Bacillati</taxon>
        <taxon>Bacillota</taxon>
        <taxon>Bacilli</taxon>
        <taxon>Bacillales</taxon>
        <taxon>Bacillaceae</taxon>
        <taxon>Ornithinibacillus</taxon>
    </lineage>
</organism>
<reference evidence="1" key="1">
    <citation type="journal article" date="2014" name="Int. J. Syst. Evol. Microbiol.">
        <title>Complete genome sequence of Corynebacterium casei LMG S-19264T (=DSM 44701T), isolated from a smear-ripened cheese.</title>
        <authorList>
            <consortium name="US DOE Joint Genome Institute (JGI-PGF)"/>
            <person name="Walter F."/>
            <person name="Albersmeier A."/>
            <person name="Kalinowski J."/>
            <person name="Ruckert C."/>
        </authorList>
    </citation>
    <scope>NUCLEOTIDE SEQUENCE</scope>
    <source>
        <strain evidence="1">CGMCC 1.12408</strain>
    </source>
</reference>
<keyword evidence="2" id="KW-1185">Reference proteome</keyword>
<dbReference type="RefSeq" id="WP_188382666.1">
    <property type="nucleotide sequence ID" value="NZ_BMEY01000001.1"/>
</dbReference>
<sequence length="84" mass="9472">MNKWWGAGTGIDLSLFVFILQMGSVYGHNAIVYEPEHLEMKVKGCIEGVNKTEFLKKREKGHIAVVYEPNISNKKVVSSHRGIL</sequence>
<comment type="caution">
    <text evidence="1">The sequence shown here is derived from an EMBL/GenBank/DDBJ whole genome shotgun (WGS) entry which is preliminary data.</text>
</comment>
<evidence type="ECO:0000313" key="1">
    <source>
        <dbReference type="EMBL" id="GGA60304.1"/>
    </source>
</evidence>
<proteinExistence type="predicted"/>
<evidence type="ECO:0000313" key="2">
    <source>
        <dbReference type="Proteomes" id="UP000613512"/>
    </source>
</evidence>
<protein>
    <submittedName>
        <fullName evidence="1">Uncharacterized protein</fullName>
    </submittedName>
</protein>
<reference evidence="1" key="2">
    <citation type="submission" date="2020-09" db="EMBL/GenBank/DDBJ databases">
        <authorList>
            <person name="Sun Q."/>
            <person name="Zhou Y."/>
        </authorList>
    </citation>
    <scope>NUCLEOTIDE SEQUENCE</scope>
    <source>
        <strain evidence="1">CGMCC 1.12408</strain>
    </source>
</reference>